<reference evidence="2 3" key="1">
    <citation type="submission" date="2018-03" db="EMBL/GenBank/DDBJ databases">
        <title>Genome sequencing of Ottowia sp.</title>
        <authorList>
            <person name="Kim S.-J."/>
            <person name="Heo J."/>
            <person name="Kwon S.-W."/>
        </authorList>
    </citation>
    <scope>NUCLEOTIDE SEQUENCE [LARGE SCALE GENOMIC DNA]</scope>
    <source>
        <strain evidence="2 3">KADR8-3</strain>
    </source>
</reference>
<feature type="transmembrane region" description="Helical" evidence="1">
    <location>
        <begin position="156"/>
        <end position="184"/>
    </location>
</feature>
<dbReference type="OrthoDB" id="8901685at2"/>
<dbReference type="RefSeq" id="WP_106704100.1">
    <property type="nucleotide sequence ID" value="NZ_CP027666.1"/>
</dbReference>
<evidence type="ECO:0000313" key="3">
    <source>
        <dbReference type="Proteomes" id="UP000239709"/>
    </source>
</evidence>
<dbReference type="InterPro" id="IPR049823">
    <property type="entry name" value="XrtH_assoc"/>
</dbReference>
<dbReference type="AlphaFoldDB" id="A0A2S0MI27"/>
<gene>
    <name evidence="2" type="ORF">C6570_15995</name>
</gene>
<accession>A0A2S0MI27</accession>
<dbReference type="Proteomes" id="UP000239709">
    <property type="component" value="Chromosome"/>
</dbReference>
<keyword evidence="3" id="KW-1185">Reference proteome</keyword>
<evidence type="ECO:0000313" key="2">
    <source>
        <dbReference type="EMBL" id="AVO35554.1"/>
    </source>
</evidence>
<keyword evidence="1" id="KW-1133">Transmembrane helix</keyword>
<sequence length="214" mass="23782">MERMRATLVGRFLLLAVLALIVLVPLWYMASPTFARPPTWIAGTAMEKMFSWVKSFEVRGIQSVLHTAVQARARGPAGDVLVELTTRASYPVLGYGIALLWAMMLASRPRMWVLKALAGTVILFFFQALGICFTWLKDVVVLSGPTGSEYLGYSRFTANAILYGYQFSVLMMTPMLPILLWLLFNKRFVASLWLEAALEGPGEQAKAAPRTVAK</sequence>
<keyword evidence="1" id="KW-0472">Membrane</keyword>
<name>A0A2S0MI27_9BURK</name>
<proteinExistence type="predicted"/>
<dbReference type="KEGG" id="otk:C6570_15995"/>
<feature type="transmembrane region" description="Helical" evidence="1">
    <location>
        <begin position="113"/>
        <end position="136"/>
    </location>
</feature>
<evidence type="ECO:0000256" key="1">
    <source>
        <dbReference type="SAM" id="Phobius"/>
    </source>
</evidence>
<organism evidence="2 3">
    <name type="scientific">Ottowia oryzae</name>
    <dbReference type="NCBI Taxonomy" id="2109914"/>
    <lineage>
        <taxon>Bacteria</taxon>
        <taxon>Pseudomonadati</taxon>
        <taxon>Pseudomonadota</taxon>
        <taxon>Betaproteobacteria</taxon>
        <taxon>Burkholderiales</taxon>
        <taxon>Comamonadaceae</taxon>
        <taxon>Ottowia</taxon>
    </lineage>
</organism>
<dbReference type="NCBIfam" id="NF041730">
    <property type="entry name" value="XrtH_assoc"/>
    <property type="match status" value="1"/>
</dbReference>
<dbReference type="EMBL" id="CP027666">
    <property type="protein sequence ID" value="AVO35554.1"/>
    <property type="molecule type" value="Genomic_DNA"/>
</dbReference>
<protein>
    <submittedName>
        <fullName evidence="2">Uncharacterized protein</fullName>
    </submittedName>
</protein>
<keyword evidence="1" id="KW-0812">Transmembrane</keyword>
<feature type="transmembrane region" description="Helical" evidence="1">
    <location>
        <begin position="88"/>
        <end position="106"/>
    </location>
</feature>